<evidence type="ECO:0000256" key="7">
    <source>
        <dbReference type="ARBA" id="ARBA00022430"/>
    </source>
</evidence>
<evidence type="ECO:0000256" key="8">
    <source>
        <dbReference type="ARBA" id="ARBA00022605"/>
    </source>
</evidence>
<dbReference type="Pfam" id="PF08502">
    <property type="entry name" value="LeuA_dimer"/>
    <property type="match status" value="1"/>
</dbReference>
<evidence type="ECO:0000256" key="6">
    <source>
        <dbReference type="ARBA" id="ARBA00012973"/>
    </source>
</evidence>
<evidence type="ECO:0000256" key="10">
    <source>
        <dbReference type="ARBA" id="ARBA00023304"/>
    </source>
</evidence>
<comment type="subunit">
    <text evidence="5">Homodimer.</text>
</comment>
<dbReference type="InterPro" id="IPR002034">
    <property type="entry name" value="AIPM/Hcit_synth_CS"/>
</dbReference>
<gene>
    <name evidence="14" type="ORF">D9Q81_08940</name>
</gene>
<keyword evidence="7" id="KW-0432">Leucine biosynthesis</keyword>
<dbReference type="GO" id="GO:0003852">
    <property type="term" value="F:2-isopropylmalate synthase activity"/>
    <property type="evidence" value="ECO:0007669"/>
    <property type="project" value="UniProtKB-EC"/>
</dbReference>
<keyword evidence="10" id="KW-0100">Branched-chain amino acid biosynthesis</keyword>
<dbReference type="PANTHER" id="PTHR10277:SF9">
    <property type="entry name" value="2-ISOPROPYLMALATE SYNTHASE 1, CHLOROPLASTIC-RELATED"/>
    <property type="match status" value="1"/>
</dbReference>
<dbReference type="SUPFAM" id="SSF110921">
    <property type="entry name" value="2-isopropylmalate synthase LeuA, allosteric (dimerisation) domain"/>
    <property type="match status" value="1"/>
</dbReference>
<dbReference type="Gene3D" id="3.20.20.70">
    <property type="entry name" value="Aldolase class I"/>
    <property type="match status" value="1"/>
</dbReference>
<dbReference type="AlphaFoldDB" id="A0A3R9P8Y4"/>
<protein>
    <recommendedName>
        <fullName evidence="6">2-isopropylmalate synthase</fullName>
        <ecNumber evidence="6">2.3.3.13</ecNumber>
    </recommendedName>
    <alternativeName>
        <fullName evidence="11">Alpha-isopropylmalate synthase</fullName>
    </alternativeName>
</protein>
<dbReference type="InterPro" id="IPR011830">
    <property type="entry name" value="LEU1_arch"/>
</dbReference>
<evidence type="ECO:0000256" key="1">
    <source>
        <dbReference type="ARBA" id="ARBA00000064"/>
    </source>
</evidence>
<comment type="catalytic activity">
    <reaction evidence="1">
        <text>3-methyl-2-oxobutanoate + acetyl-CoA + H2O = (2S)-2-isopropylmalate + CoA + H(+)</text>
        <dbReference type="Rhea" id="RHEA:21524"/>
        <dbReference type="ChEBI" id="CHEBI:1178"/>
        <dbReference type="ChEBI" id="CHEBI:11851"/>
        <dbReference type="ChEBI" id="CHEBI:15377"/>
        <dbReference type="ChEBI" id="CHEBI:15378"/>
        <dbReference type="ChEBI" id="CHEBI:57287"/>
        <dbReference type="ChEBI" id="CHEBI:57288"/>
        <dbReference type="EC" id="2.3.3.13"/>
    </reaction>
</comment>
<evidence type="ECO:0000313" key="15">
    <source>
        <dbReference type="Proteomes" id="UP000278149"/>
    </source>
</evidence>
<evidence type="ECO:0000256" key="2">
    <source>
        <dbReference type="ARBA" id="ARBA00001968"/>
    </source>
</evidence>
<dbReference type="Proteomes" id="UP000278149">
    <property type="component" value="Unassembled WGS sequence"/>
</dbReference>
<dbReference type="PROSITE" id="PS00815">
    <property type="entry name" value="AIPM_HOMOCIT_SYNTH_1"/>
    <property type="match status" value="1"/>
</dbReference>
<dbReference type="EMBL" id="RCOR01000049">
    <property type="protein sequence ID" value="RSN67136.1"/>
    <property type="molecule type" value="Genomic_DNA"/>
</dbReference>
<sequence>MAYVSDFNSVARSGVPERVRIFDTTLRDGEQTPGVSLTCSEKIEIAEALNELGVDVIEAGFPITSEGEAESVREIARSIAEIKSVSRAEICALARSNFKDIDIAVDSGVDSIHVFIATSPLHREYKLKMSKEDVLRRAVEAVEYAKSRGVIVEFSAEDATRTELDFLIQVFKAVEEAGADRVDIPDTVGVMTPVAMKYLVSRVVSELRIPVSVHCHNDFGLAVANSLAAVEAGAQQAHVTVNGLGERAGNASLEQFVASLHYLYGVKTRIDLTKLREVSELVEKLTGIQVPPNYPIVGDNAFSHESGIHVHGVLEHPGTYEPLMPEAVGMRRRIVLGKHTGRHAVEDAVRKLGYDARGEEIEEIMRRVKDYGDRGIKVTEKLFGRIVAEVIGGREGARKLEVGEWLVVTGSRITPSAWIRAKVGGRDIRSWGWGVGPVDALSNALRSVEGIPNFRLSRFKLNATSKGTDAPGEVYVKIESNGITAEGYGISEDIVRASLEALLDSLNKVMSDENSSGEDTE</sequence>
<dbReference type="PROSITE" id="PS50991">
    <property type="entry name" value="PYR_CT"/>
    <property type="match status" value="1"/>
</dbReference>
<comment type="cofactor">
    <cofactor evidence="2">
        <name>a divalent metal cation</name>
        <dbReference type="ChEBI" id="CHEBI:60240"/>
    </cofactor>
</comment>
<dbReference type="InterPro" id="IPR000891">
    <property type="entry name" value="PYR_CT"/>
</dbReference>
<evidence type="ECO:0000256" key="11">
    <source>
        <dbReference type="ARBA" id="ARBA00030312"/>
    </source>
</evidence>
<dbReference type="CDD" id="cd07940">
    <property type="entry name" value="DRE_TIM_IPMS"/>
    <property type="match status" value="1"/>
</dbReference>
<dbReference type="SMART" id="SM00917">
    <property type="entry name" value="LeuA_dimer"/>
    <property type="match status" value="1"/>
</dbReference>
<dbReference type="PANTHER" id="PTHR10277">
    <property type="entry name" value="HOMOCITRATE SYNTHASE-RELATED"/>
    <property type="match status" value="1"/>
</dbReference>
<organism evidence="14 15">
    <name type="scientific">Candidatus Korarchaeum cryptofilum</name>
    <dbReference type="NCBI Taxonomy" id="498846"/>
    <lineage>
        <taxon>Archaea</taxon>
        <taxon>Thermoproteota</taxon>
        <taxon>Candidatus Korarchaeia</taxon>
        <taxon>Candidatus Korarchaeales</taxon>
        <taxon>Candidatus Korarchaeaceae</taxon>
        <taxon>Candidatus Korarchaeum</taxon>
    </lineage>
</organism>
<dbReference type="FunFam" id="1.10.238.260:FF:000001">
    <property type="entry name" value="2-isopropylmalate synthase"/>
    <property type="match status" value="1"/>
</dbReference>
<dbReference type="Pfam" id="PF22617">
    <property type="entry name" value="HCS_D2"/>
    <property type="match status" value="1"/>
</dbReference>
<evidence type="ECO:0000256" key="5">
    <source>
        <dbReference type="ARBA" id="ARBA00011738"/>
    </source>
</evidence>
<evidence type="ECO:0000313" key="14">
    <source>
        <dbReference type="EMBL" id="RSN67136.1"/>
    </source>
</evidence>
<dbReference type="Gene3D" id="1.10.238.260">
    <property type="match status" value="1"/>
</dbReference>
<dbReference type="FunFam" id="3.30.160.270:FF:000003">
    <property type="entry name" value="2-isopropylmalate synthase"/>
    <property type="match status" value="1"/>
</dbReference>
<dbReference type="NCBIfam" id="NF002086">
    <property type="entry name" value="PRK00915.1-3"/>
    <property type="match status" value="1"/>
</dbReference>
<evidence type="ECO:0000256" key="9">
    <source>
        <dbReference type="ARBA" id="ARBA00022679"/>
    </source>
</evidence>
<dbReference type="InterPro" id="IPR050073">
    <property type="entry name" value="2-IPM_HCS-like"/>
</dbReference>
<comment type="similarity">
    <text evidence="4 12">Belongs to the alpha-IPM synthase/homocitrate synthase family.</text>
</comment>
<dbReference type="InterPro" id="IPR013785">
    <property type="entry name" value="Aldolase_TIM"/>
</dbReference>
<keyword evidence="8" id="KW-0028">Amino-acid biosynthesis</keyword>
<reference evidence="14 15" key="1">
    <citation type="submission" date="2018-10" db="EMBL/GenBank/DDBJ databases">
        <title>Co-occurring genomic capacity for anaerobic methane metabolism and dissimilatory sulfite reduction discovered in the Korarchaeota.</title>
        <authorList>
            <person name="Mckay L.J."/>
            <person name="Dlakic M."/>
            <person name="Fields M.W."/>
            <person name="Delmont T.O."/>
            <person name="Eren A.M."/>
            <person name="Jay Z.J."/>
            <person name="Klingelsmith K.B."/>
            <person name="Rusch D.B."/>
            <person name="Inskeep W.P."/>
        </authorList>
    </citation>
    <scope>NUCLEOTIDE SEQUENCE [LARGE SCALE GENOMIC DNA]</scope>
    <source>
        <strain evidence="14 15">WS</strain>
    </source>
</reference>
<name>A0A3R9P8Y4_9CREN</name>
<dbReference type="PROSITE" id="PS00816">
    <property type="entry name" value="AIPM_HOMOCIT_SYNTH_2"/>
    <property type="match status" value="1"/>
</dbReference>
<evidence type="ECO:0000256" key="12">
    <source>
        <dbReference type="RuleBase" id="RU003523"/>
    </source>
</evidence>
<evidence type="ECO:0000259" key="13">
    <source>
        <dbReference type="PROSITE" id="PS50991"/>
    </source>
</evidence>
<proteinExistence type="inferred from homology"/>
<dbReference type="GO" id="GO:0009098">
    <property type="term" value="P:L-leucine biosynthetic process"/>
    <property type="evidence" value="ECO:0007669"/>
    <property type="project" value="UniProtKB-KW"/>
</dbReference>
<accession>A0A3R9P8Y4</accession>
<dbReference type="FunFam" id="3.20.20.70:FF:000010">
    <property type="entry name" value="2-isopropylmalate synthase"/>
    <property type="match status" value="1"/>
</dbReference>
<evidence type="ECO:0000256" key="3">
    <source>
        <dbReference type="ARBA" id="ARBA00004689"/>
    </source>
</evidence>
<evidence type="ECO:0000256" key="4">
    <source>
        <dbReference type="ARBA" id="ARBA00006154"/>
    </source>
</evidence>
<dbReference type="SUPFAM" id="SSF51569">
    <property type="entry name" value="Aldolase"/>
    <property type="match status" value="1"/>
</dbReference>
<keyword evidence="9 12" id="KW-0808">Transferase</keyword>
<dbReference type="NCBIfam" id="NF002085">
    <property type="entry name" value="PRK00915.1-2"/>
    <property type="match status" value="1"/>
</dbReference>
<comment type="pathway">
    <text evidence="3">Amino-acid biosynthesis; L-leucine biosynthesis; L-leucine from 3-methyl-2-oxobutanoate: step 1/4.</text>
</comment>
<dbReference type="NCBIfam" id="TIGR02090">
    <property type="entry name" value="LEU1_arch"/>
    <property type="match status" value="1"/>
</dbReference>
<dbReference type="InterPro" id="IPR054691">
    <property type="entry name" value="LeuA/HCS_post-cat"/>
</dbReference>
<dbReference type="Pfam" id="PF00682">
    <property type="entry name" value="HMGL-like"/>
    <property type="match status" value="1"/>
</dbReference>
<keyword evidence="14" id="KW-0012">Acyltransferase</keyword>
<dbReference type="InterPro" id="IPR013709">
    <property type="entry name" value="2-isopropylmalate_synth_dimer"/>
</dbReference>
<dbReference type="InterPro" id="IPR036230">
    <property type="entry name" value="LeuA_allosteric_dom_sf"/>
</dbReference>
<dbReference type="EC" id="2.3.3.13" evidence="6"/>
<dbReference type="Gene3D" id="3.30.160.270">
    <property type="match status" value="1"/>
</dbReference>
<comment type="caution">
    <text evidence="14">The sequence shown here is derived from an EMBL/GenBank/DDBJ whole genome shotgun (WGS) entry which is preliminary data.</text>
</comment>
<feature type="domain" description="Pyruvate carboxyltransferase" evidence="13">
    <location>
        <begin position="19"/>
        <end position="276"/>
    </location>
</feature>
<dbReference type="RefSeq" id="WP_125742902.1">
    <property type="nucleotide sequence ID" value="NZ_RCOR01000049.1"/>
</dbReference>